<dbReference type="GO" id="GO:0009279">
    <property type="term" value="C:cell outer membrane"/>
    <property type="evidence" value="ECO:0007669"/>
    <property type="project" value="UniProtKB-SubCell"/>
</dbReference>
<evidence type="ECO:0000256" key="6">
    <source>
        <dbReference type="ARBA" id="ARBA00023136"/>
    </source>
</evidence>
<protein>
    <recommendedName>
        <fullName evidence="12">TonB-dependent receptor plug domain-containing protein</fullName>
    </recommendedName>
</protein>
<keyword evidence="3" id="KW-0812">Transmembrane</keyword>
<evidence type="ECO:0000256" key="1">
    <source>
        <dbReference type="ARBA" id="ARBA00004571"/>
    </source>
</evidence>
<dbReference type="InterPro" id="IPR012910">
    <property type="entry name" value="Plug_dom"/>
</dbReference>
<evidence type="ECO:0000313" key="11">
    <source>
        <dbReference type="EMBL" id="SVA25634.1"/>
    </source>
</evidence>
<dbReference type="InterPro" id="IPR039426">
    <property type="entry name" value="TonB-dep_rcpt-like"/>
</dbReference>
<dbReference type="Gene3D" id="2.170.130.10">
    <property type="entry name" value="TonB-dependent receptor, plug domain"/>
    <property type="match status" value="1"/>
</dbReference>
<dbReference type="Pfam" id="PF07715">
    <property type="entry name" value="Plug"/>
    <property type="match status" value="1"/>
</dbReference>
<evidence type="ECO:0000256" key="7">
    <source>
        <dbReference type="ARBA" id="ARBA00023170"/>
    </source>
</evidence>
<keyword evidence="6" id="KW-0472">Membrane</keyword>
<keyword evidence="7" id="KW-0675">Receptor</keyword>
<feature type="domain" description="TonB-dependent receptor-like beta-barrel" evidence="9">
    <location>
        <begin position="411"/>
        <end position="779"/>
    </location>
</feature>
<evidence type="ECO:0000256" key="8">
    <source>
        <dbReference type="ARBA" id="ARBA00023237"/>
    </source>
</evidence>
<proteinExistence type="predicted"/>
<gene>
    <name evidence="11" type="ORF">METZ01_LOCUS78488</name>
</gene>
<dbReference type="InterPro" id="IPR013784">
    <property type="entry name" value="Carb-bd-like_fold"/>
</dbReference>
<reference evidence="11" key="1">
    <citation type="submission" date="2018-05" db="EMBL/GenBank/DDBJ databases">
        <authorList>
            <person name="Lanie J.A."/>
            <person name="Ng W.-L."/>
            <person name="Kazmierczak K.M."/>
            <person name="Andrzejewski T.M."/>
            <person name="Davidsen T.M."/>
            <person name="Wayne K.J."/>
            <person name="Tettelin H."/>
            <person name="Glass J.I."/>
            <person name="Rusch D."/>
            <person name="Podicherti R."/>
            <person name="Tsui H.-C.T."/>
            <person name="Winkler M.E."/>
        </authorList>
    </citation>
    <scope>NUCLEOTIDE SEQUENCE</scope>
</reference>
<keyword evidence="2" id="KW-0813">Transport</keyword>
<sequence length="998" mass="108734">MILNCNLSVARSRIFSRQAWASVLVFSFMLVGAGTVDAQTGQITGSVVDAQSSAPLSQVQVFLVGIQQGSLSQADGGFLILNVPAGTYTLRAERIGFGAVEESVTVTANATAVVNFGLETQALGLDEIVVTGTAGQSRRREIGNSIAQIDVSTLPEAPVTMTSLLQGAAPGIEVTGGAGQAGMGRQIRLRGNSSISMTNSPIIYVDGIRMMTGGYPRVLTPGTSRGRAGMVTGSPLDNINPNDIERIEIIKGSAATTLFGTEASAGVIQIFTKRGAQGAPVWTVETQQGTGWAKKFGVNGNNYLNMEHFMRDSWWGGGYEGGDIATDCVTDDERWQDVNSSTSGKCSWPGTQLYQNYYVSVRGGGGGLQYFVSGSYQDDKHQLADNNLKKYNFQSNFTMSPTDDLVIQWSTGYTNQWQSNAPSGGSLDGLELHSFRSERNYFSSGDPRVIASVLEYDIQQWIERVTTGVTLTYSPLADLTNRVTVGYDFNQQEGRNLQPFGFWSERNGSLTNDLFQQRNLTFDYVGTYRFAIIGNIRSNFSWGGQASGDDLRHTITRGRNFPGATEPTISSSAEQTAAESRRKVWNAGFFFQNVFDISNKYFLTVGLRVDGNSAFGSGFGLQSYPKASASWVISDEDFWPTSLGTMKVRTAYGQSGRAPGAFDAVRTWNPVGYLDDPAFRPGNLGNPDLGPEVTSELEVGFDTSILDDRLDLSFTYYDQTTSDALMRVSAIPSNGFTSSQLQNVGKIANSGIELQVDASLFENAAWSVDLGLGVSTNNSEVLDLGGIAEFNDLNGRISEGQPVPVAYDRRVANRDEIADFVYENGGQNVFIGPVMPTHFILPNLSVRFPGNIRFSARGEYRGGNYQEINPISIGRSVRSPLCFPYYTDPANGIAMKDDAPAIWRERCKPSNGDDYWFKADFFKLRNVSLAVPVDFAFPEKVSNAVMTLSLNNSYDWYREIPWFDSEVLSNDGVNSDFGSIGLRTPAPAILRVSLRVTF</sequence>
<evidence type="ECO:0000256" key="4">
    <source>
        <dbReference type="ARBA" id="ARBA00022729"/>
    </source>
</evidence>
<dbReference type="PROSITE" id="PS52016">
    <property type="entry name" value="TONB_DEPENDENT_REC_3"/>
    <property type="match status" value="1"/>
</dbReference>
<evidence type="ECO:0000259" key="10">
    <source>
        <dbReference type="Pfam" id="PF07715"/>
    </source>
</evidence>
<dbReference type="AlphaFoldDB" id="A0A381UCF2"/>
<feature type="domain" description="TonB-dependent receptor plug" evidence="10">
    <location>
        <begin position="140"/>
        <end position="267"/>
    </location>
</feature>
<dbReference type="SUPFAM" id="SSF56935">
    <property type="entry name" value="Porins"/>
    <property type="match status" value="1"/>
</dbReference>
<dbReference type="GO" id="GO:0030246">
    <property type="term" value="F:carbohydrate binding"/>
    <property type="evidence" value="ECO:0007669"/>
    <property type="project" value="InterPro"/>
</dbReference>
<dbReference type="InterPro" id="IPR036942">
    <property type="entry name" value="Beta-barrel_TonB_sf"/>
</dbReference>
<evidence type="ECO:0000256" key="5">
    <source>
        <dbReference type="ARBA" id="ARBA00023077"/>
    </source>
</evidence>
<dbReference type="Gene3D" id="2.40.170.20">
    <property type="entry name" value="TonB-dependent receptor, beta-barrel domain"/>
    <property type="match status" value="1"/>
</dbReference>
<dbReference type="Pfam" id="PF13715">
    <property type="entry name" value="CarbopepD_reg_2"/>
    <property type="match status" value="1"/>
</dbReference>
<dbReference type="Gene3D" id="2.60.40.1120">
    <property type="entry name" value="Carboxypeptidase-like, regulatory domain"/>
    <property type="match status" value="1"/>
</dbReference>
<evidence type="ECO:0000256" key="2">
    <source>
        <dbReference type="ARBA" id="ARBA00022448"/>
    </source>
</evidence>
<keyword evidence="4" id="KW-0732">Signal</keyword>
<keyword evidence="8" id="KW-0998">Cell outer membrane</keyword>
<dbReference type="EMBL" id="UINC01006124">
    <property type="protein sequence ID" value="SVA25634.1"/>
    <property type="molecule type" value="Genomic_DNA"/>
</dbReference>
<dbReference type="SUPFAM" id="SSF49452">
    <property type="entry name" value="Starch-binding domain-like"/>
    <property type="match status" value="1"/>
</dbReference>
<name>A0A381UCF2_9ZZZZ</name>
<dbReference type="Pfam" id="PF00593">
    <property type="entry name" value="TonB_dep_Rec_b-barrel"/>
    <property type="match status" value="1"/>
</dbReference>
<comment type="subcellular location">
    <subcellularLocation>
        <location evidence="1">Cell outer membrane</location>
        <topology evidence="1">Multi-pass membrane protein</topology>
    </subcellularLocation>
</comment>
<evidence type="ECO:0000259" key="9">
    <source>
        <dbReference type="Pfam" id="PF00593"/>
    </source>
</evidence>
<accession>A0A381UCF2</accession>
<evidence type="ECO:0000256" key="3">
    <source>
        <dbReference type="ARBA" id="ARBA00022692"/>
    </source>
</evidence>
<organism evidence="11">
    <name type="scientific">marine metagenome</name>
    <dbReference type="NCBI Taxonomy" id="408172"/>
    <lineage>
        <taxon>unclassified sequences</taxon>
        <taxon>metagenomes</taxon>
        <taxon>ecological metagenomes</taxon>
    </lineage>
</organism>
<dbReference type="PANTHER" id="PTHR30069">
    <property type="entry name" value="TONB-DEPENDENT OUTER MEMBRANE RECEPTOR"/>
    <property type="match status" value="1"/>
</dbReference>
<keyword evidence="5" id="KW-0798">TonB box</keyword>
<dbReference type="InterPro" id="IPR000531">
    <property type="entry name" value="Beta-barrel_TonB"/>
</dbReference>
<dbReference type="GO" id="GO:0044718">
    <property type="term" value="P:siderophore transmembrane transport"/>
    <property type="evidence" value="ECO:0007669"/>
    <property type="project" value="TreeGrafter"/>
</dbReference>
<dbReference type="GO" id="GO:0015344">
    <property type="term" value="F:siderophore uptake transmembrane transporter activity"/>
    <property type="evidence" value="ECO:0007669"/>
    <property type="project" value="TreeGrafter"/>
</dbReference>
<evidence type="ECO:0008006" key="12">
    <source>
        <dbReference type="Google" id="ProtNLM"/>
    </source>
</evidence>
<dbReference type="PANTHER" id="PTHR30069:SF29">
    <property type="entry name" value="HEMOGLOBIN AND HEMOGLOBIN-HAPTOGLOBIN-BINDING PROTEIN 1-RELATED"/>
    <property type="match status" value="1"/>
</dbReference>
<dbReference type="InterPro" id="IPR037066">
    <property type="entry name" value="Plug_dom_sf"/>
</dbReference>